<reference evidence="2 3" key="1">
    <citation type="journal article" date="2023" name="G3 (Bethesda)">
        <title>A chromosome-level genome assembly of Zasmidium syzygii isolated from banana leaves.</title>
        <authorList>
            <person name="van Westerhoven A.C."/>
            <person name="Mehrabi R."/>
            <person name="Talebi R."/>
            <person name="Steentjes M.B.F."/>
            <person name="Corcolon B."/>
            <person name="Chong P.A."/>
            <person name="Kema G.H.J."/>
            <person name="Seidl M.F."/>
        </authorList>
    </citation>
    <scope>NUCLEOTIDE SEQUENCE [LARGE SCALE GENOMIC DNA]</scope>
    <source>
        <strain evidence="2 3">P124</strain>
    </source>
</reference>
<organism evidence="2 3">
    <name type="scientific">Zasmidium cellare</name>
    <name type="common">Wine cellar mold</name>
    <name type="synonym">Racodium cellare</name>
    <dbReference type="NCBI Taxonomy" id="395010"/>
    <lineage>
        <taxon>Eukaryota</taxon>
        <taxon>Fungi</taxon>
        <taxon>Dikarya</taxon>
        <taxon>Ascomycota</taxon>
        <taxon>Pezizomycotina</taxon>
        <taxon>Dothideomycetes</taxon>
        <taxon>Dothideomycetidae</taxon>
        <taxon>Mycosphaerellales</taxon>
        <taxon>Mycosphaerellaceae</taxon>
        <taxon>Zasmidium</taxon>
    </lineage>
</organism>
<dbReference type="PANTHER" id="PTHR34861:SF11">
    <property type="entry name" value="CYCLASE"/>
    <property type="match status" value="1"/>
</dbReference>
<dbReference type="InterPro" id="IPR037175">
    <property type="entry name" value="KFase_sf"/>
</dbReference>
<gene>
    <name evidence="2" type="ORF">PRZ48_013394</name>
</gene>
<keyword evidence="3" id="KW-1185">Reference proteome</keyword>
<proteinExistence type="inferred from homology"/>
<sequence>MRPPFDQLPLHKGDPPYSAWGLYGEDDQLGALNLLTPEIVAQAAKEIKTGIRVGLSLPLNLPSPPSHSRFFRHRILHKAPRAVHDDVIEMNTQCSTQWDGFRHFGYQKDNKFFNGWLAEDFVKPETSLVNGIHVWCAQGIAGRGVLLDYYTWAQKQNIQYPIYEPHPVPLAHLKACASDQGVEFRSGDILLLRLGWQQTYFSLSQEERDAIPTRPPSVAGVEPSLEMARWLWESGFSACAADVSGFEMFPPDPIKGGLGVAMDNVRKKAEAFVLSYKRAMEMSLEPGVSRTACADALASHYKDGFISFTFGQAITLSNDPQGKPNYVIVAEHLEKFEKAGFGWKVRLATYNIEVYSEGSAQCWLTWEIEPKNGQGWQWTNIYGFRLLPNEKGELVGDGIWEYAVSDNEIAGLLERCPTFFQL</sequence>
<name>A0ABR0E0W2_ZASCE</name>
<evidence type="ECO:0000313" key="2">
    <source>
        <dbReference type="EMBL" id="KAK4495067.1"/>
    </source>
</evidence>
<comment type="similarity">
    <text evidence="1">Belongs to the Cyclase 1 superfamily.</text>
</comment>
<dbReference type="PANTHER" id="PTHR34861">
    <property type="match status" value="1"/>
</dbReference>
<protein>
    <submittedName>
        <fullName evidence="2">Uncharacterized protein</fullName>
    </submittedName>
</protein>
<accession>A0ABR0E0W2</accession>
<dbReference type="EMBL" id="JAXOVC010000012">
    <property type="protein sequence ID" value="KAK4495067.1"/>
    <property type="molecule type" value="Genomic_DNA"/>
</dbReference>
<dbReference type="SUPFAM" id="SSF102198">
    <property type="entry name" value="Putative cyclase"/>
    <property type="match status" value="1"/>
</dbReference>
<dbReference type="Gene3D" id="3.50.30.50">
    <property type="entry name" value="Putative cyclase"/>
    <property type="match status" value="1"/>
</dbReference>
<evidence type="ECO:0000313" key="3">
    <source>
        <dbReference type="Proteomes" id="UP001305779"/>
    </source>
</evidence>
<dbReference type="Proteomes" id="UP001305779">
    <property type="component" value="Unassembled WGS sequence"/>
</dbReference>
<dbReference type="InterPro" id="IPR007325">
    <property type="entry name" value="KFase/CYL"/>
</dbReference>
<comment type="caution">
    <text evidence="2">The sequence shown here is derived from an EMBL/GenBank/DDBJ whole genome shotgun (WGS) entry which is preliminary data.</text>
</comment>
<evidence type="ECO:0000256" key="1">
    <source>
        <dbReference type="ARBA" id="ARBA00007865"/>
    </source>
</evidence>
<dbReference type="Pfam" id="PF04199">
    <property type="entry name" value="Cyclase"/>
    <property type="match status" value="1"/>
</dbReference>